<evidence type="ECO:0000313" key="1">
    <source>
        <dbReference type="EMBL" id="GHB31657.1"/>
    </source>
</evidence>
<accession>A0ABQ3EAG8</accession>
<reference evidence="2" key="1">
    <citation type="journal article" date="2019" name="Int. J. Syst. Evol. Microbiol.">
        <title>The Global Catalogue of Microorganisms (GCM) 10K type strain sequencing project: providing services to taxonomists for standard genome sequencing and annotation.</title>
        <authorList>
            <consortium name="The Broad Institute Genomics Platform"/>
            <consortium name="The Broad Institute Genome Sequencing Center for Infectious Disease"/>
            <person name="Wu L."/>
            <person name="Ma J."/>
        </authorList>
    </citation>
    <scope>NUCLEOTIDE SEQUENCE [LARGE SCALE GENOMIC DNA]</scope>
    <source>
        <strain evidence="2">KCTC 32998</strain>
    </source>
</reference>
<keyword evidence="2" id="KW-1185">Reference proteome</keyword>
<evidence type="ECO:0000313" key="2">
    <source>
        <dbReference type="Proteomes" id="UP000646745"/>
    </source>
</evidence>
<name>A0ABQ3EAG8_9GAMM</name>
<gene>
    <name evidence="1" type="ORF">GCM10009038_32910</name>
</gene>
<sequence>MPISFVWRIRLIIAPGYLGASGVPGTSEGIGPSGTRPGGGAVSVHRWLEKVKEMGRHKKLLIFIEGSVTYNCMIKLT</sequence>
<protein>
    <submittedName>
        <fullName evidence="1">Uncharacterized protein</fullName>
    </submittedName>
</protein>
<comment type="caution">
    <text evidence="1">The sequence shown here is derived from an EMBL/GenBank/DDBJ whole genome shotgun (WGS) entry which is preliminary data.</text>
</comment>
<dbReference type="Proteomes" id="UP000646745">
    <property type="component" value="Unassembled WGS sequence"/>
</dbReference>
<proteinExistence type="predicted"/>
<organism evidence="1 2">
    <name type="scientific">Salinicola rhizosphaerae</name>
    <dbReference type="NCBI Taxonomy" id="1443141"/>
    <lineage>
        <taxon>Bacteria</taxon>
        <taxon>Pseudomonadati</taxon>
        <taxon>Pseudomonadota</taxon>
        <taxon>Gammaproteobacteria</taxon>
        <taxon>Oceanospirillales</taxon>
        <taxon>Halomonadaceae</taxon>
        <taxon>Salinicola</taxon>
    </lineage>
</organism>
<dbReference type="EMBL" id="BMZI01000008">
    <property type="protein sequence ID" value="GHB31657.1"/>
    <property type="molecule type" value="Genomic_DNA"/>
</dbReference>